<dbReference type="Pfam" id="PF11159">
    <property type="entry name" value="DUF2939"/>
    <property type="match status" value="1"/>
</dbReference>
<dbReference type="Proteomes" id="UP001057520">
    <property type="component" value="Chromosome"/>
</dbReference>
<dbReference type="InterPro" id="IPR021330">
    <property type="entry name" value="DUF2939"/>
</dbReference>
<evidence type="ECO:0000313" key="2">
    <source>
        <dbReference type="EMBL" id="USQ97518.1"/>
    </source>
</evidence>
<feature type="transmembrane region" description="Helical" evidence="1">
    <location>
        <begin position="7"/>
        <end position="30"/>
    </location>
</feature>
<evidence type="ECO:0000256" key="1">
    <source>
        <dbReference type="SAM" id="Phobius"/>
    </source>
</evidence>
<gene>
    <name evidence="2" type="ORF">MZV50_08270</name>
</gene>
<proteinExistence type="predicted"/>
<reference evidence="2 3" key="1">
    <citation type="submission" date="2022-04" db="EMBL/GenBank/DDBJ databases">
        <title>Genome sequence of soybean root-associated Caulobacter segnis RL271.</title>
        <authorList>
            <person name="Longley R."/>
            <person name="Bonito G."/>
            <person name="Trigodet F."/>
            <person name="Crosson S."/>
            <person name="Fiebig A."/>
        </authorList>
    </citation>
    <scope>NUCLEOTIDE SEQUENCE [LARGE SCALE GENOMIC DNA]</scope>
    <source>
        <strain evidence="2 3">RL271</strain>
    </source>
</reference>
<keyword evidence="1" id="KW-0472">Membrane</keyword>
<keyword evidence="1" id="KW-0812">Transmembrane</keyword>
<organism evidence="2 3">
    <name type="scientific">Caulobacter segnis</name>
    <dbReference type="NCBI Taxonomy" id="88688"/>
    <lineage>
        <taxon>Bacteria</taxon>
        <taxon>Pseudomonadati</taxon>
        <taxon>Pseudomonadota</taxon>
        <taxon>Alphaproteobacteria</taxon>
        <taxon>Caulobacterales</taxon>
        <taxon>Caulobacteraceae</taxon>
        <taxon>Caulobacter</taxon>
    </lineage>
</organism>
<keyword evidence="3" id="KW-1185">Reference proteome</keyword>
<keyword evidence="1" id="KW-1133">Transmembrane helix</keyword>
<evidence type="ECO:0000313" key="3">
    <source>
        <dbReference type="Proteomes" id="UP001057520"/>
    </source>
</evidence>
<name>A0ABY4ZXT9_9CAUL</name>
<protein>
    <submittedName>
        <fullName evidence="2">DUF2939 domain-containing protein</fullName>
    </submittedName>
</protein>
<accession>A0ABY4ZXT9</accession>
<sequence length="192" mass="21122">MTLQKRIWDLIVLAIFVFATTFAMAPWFAFRALKAAAQYEDVQAIGELVDFPAVRRGLTGQLVVDAPANKPEPPSIWRDPLGVFKKAIEPIAPPEPKVDRYLTVAGVSALTRGYAPGAAPPAASGDGSLGSQITNAVKGPYPGIVYWDPNRVRIAVRRPGRDGKITVFTFERRALFTWKLVHIRLPSDERRG</sequence>
<dbReference type="EMBL" id="CP096040">
    <property type="protein sequence ID" value="USQ97518.1"/>
    <property type="molecule type" value="Genomic_DNA"/>
</dbReference>